<gene>
    <name evidence="2" type="ORF">SAMN05660918_1869</name>
</gene>
<keyword evidence="1" id="KW-1133">Transmembrane helix</keyword>
<dbReference type="RefSeq" id="WP_091312069.1">
    <property type="nucleotide sequence ID" value="NZ_CBCSJU010000004.1"/>
</dbReference>
<evidence type="ECO:0000313" key="2">
    <source>
        <dbReference type="EMBL" id="SEI90264.1"/>
    </source>
</evidence>
<organism evidence="2 3">
    <name type="scientific">Flavobacterium terrigena</name>
    <dbReference type="NCBI Taxonomy" id="402734"/>
    <lineage>
        <taxon>Bacteria</taxon>
        <taxon>Pseudomonadati</taxon>
        <taxon>Bacteroidota</taxon>
        <taxon>Flavobacteriia</taxon>
        <taxon>Flavobacteriales</taxon>
        <taxon>Flavobacteriaceae</taxon>
        <taxon>Flavobacterium</taxon>
    </lineage>
</organism>
<keyword evidence="1" id="KW-0472">Membrane</keyword>
<dbReference type="STRING" id="402734.SAMN05660918_1869"/>
<dbReference type="OrthoDB" id="965798at2"/>
<proteinExistence type="predicted"/>
<name>A0A1H6UHS0_9FLAO</name>
<accession>A0A1H6UHS0</accession>
<evidence type="ECO:0000313" key="3">
    <source>
        <dbReference type="Proteomes" id="UP000199702"/>
    </source>
</evidence>
<dbReference type="AlphaFoldDB" id="A0A1H6UHS0"/>
<evidence type="ECO:0000256" key="1">
    <source>
        <dbReference type="SAM" id="Phobius"/>
    </source>
</evidence>
<sequence length="56" mass="6563">MLKFVKHNLEGINGVEIYPIISLVIFFTIFVSYMIYALSYSKEQVKIMSELPFNEN</sequence>
<dbReference type="Proteomes" id="UP000199702">
    <property type="component" value="Unassembled WGS sequence"/>
</dbReference>
<protein>
    <recommendedName>
        <fullName evidence="4">Cbb3-type cytochrome oxidase component FixQ</fullName>
    </recommendedName>
</protein>
<keyword evidence="3" id="KW-1185">Reference proteome</keyword>
<dbReference type="EMBL" id="FNYA01000004">
    <property type="protein sequence ID" value="SEI90264.1"/>
    <property type="molecule type" value="Genomic_DNA"/>
</dbReference>
<keyword evidence="1" id="KW-0812">Transmembrane</keyword>
<evidence type="ECO:0008006" key="4">
    <source>
        <dbReference type="Google" id="ProtNLM"/>
    </source>
</evidence>
<feature type="transmembrane region" description="Helical" evidence="1">
    <location>
        <begin position="20"/>
        <end position="38"/>
    </location>
</feature>
<reference evidence="3" key="1">
    <citation type="submission" date="2016-10" db="EMBL/GenBank/DDBJ databases">
        <authorList>
            <person name="Varghese N."/>
            <person name="Submissions S."/>
        </authorList>
    </citation>
    <scope>NUCLEOTIDE SEQUENCE [LARGE SCALE GENOMIC DNA]</scope>
    <source>
        <strain evidence="3">DSM 17934</strain>
    </source>
</reference>